<evidence type="ECO:0000313" key="2">
    <source>
        <dbReference type="EMBL" id="SHM30915.1"/>
    </source>
</evidence>
<dbReference type="Pfam" id="PF09994">
    <property type="entry name" value="T6SS_Tle1-like_cat"/>
    <property type="match status" value="1"/>
</dbReference>
<keyword evidence="2" id="KW-0378">Hydrolase</keyword>
<dbReference type="RefSeq" id="WP_079553752.1">
    <property type="nucleotide sequence ID" value="NZ_LT670847.1"/>
</dbReference>
<reference evidence="2 3" key="1">
    <citation type="submission" date="2016-11" db="EMBL/GenBank/DDBJ databases">
        <authorList>
            <person name="Jaros S."/>
            <person name="Januszkiewicz K."/>
            <person name="Wedrychowicz H."/>
        </authorList>
    </citation>
    <scope>NUCLEOTIDE SEQUENCE [LARGE SCALE GENOMIC DNA]</scope>
    <source>
        <strain evidence="2 3">ACAM 12</strain>
    </source>
</reference>
<accession>A0A1M7HR03</accession>
<proteinExistence type="predicted"/>
<dbReference type="AlphaFoldDB" id="A0A1M7HR03"/>
<dbReference type="STRING" id="29571.SAMN05878437_2291"/>
<protein>
    <submittedName>
        <fullName evidence="2">Uncharacterized alpha/beta hydrolase domain</fullName>
    </submittedName>
</protein>
<dbReference type="EMBL" id="LT670847">
    <property type="protein sequence ID" value="SHM30915.1"/>
    <property type="molecule type" value="Genomic_DNA"/>
</dbReference>
<dbReference type="Proteomes" id="UP000190911">
    <property type="component" value="Chromosome I"/>
</dbReference>
<gene>
    <name evidence="2" type="ORF">SAMN05878437_2291</name>
</gene>
<dbReference type="OrthoDB" id="4378831at2"/>
<feature type="domain" description="T6SS Phospholipase effector Tle1-like catalytic" evidence="1">
    <location>
        <begin position="5"/>
        <end position="65"/>
    </location>
</feature>
<keyword evidence="3" id="KW-1185">Reference proteome</keyword>
<dbReference type="GO" id="GO:0016787">
    <property type="term" value="F:hydrolase activity"/>
    <property type="evidence" value="ECO:0007669"/>
    <property type="project" value="UniProtKB-KW"/>
</dbReference>
<dbReference type="InParanoid" id="A0A1M7HR03"/>
<dbReference type="InterPro" id="IPR018712">
    <property type="entry name" value="Tle1-like_cat"/>
</dbReference>
<evidence type="ECO:0000259" key="1">
    <source>
        <dbReference type="Pfam" id="PF09994"/>
    </source>
</evidence>
<name>A0A1M7HR03_9GAMM</name>
<evidence type="ECO:0000313" key="3">
    <source>
        <dbReference type="Proteomes" id="UP000190911"/>
    </source>
</evidence>
<sequence>MTKQRLILLFDGTWNDPEDQTNVFRIAQRIHAYDGDVRQRFFYDPGVGNGTFDRVTGGLFGYGLTDTPRPPR</sequence>
<organism evidence="2 3">
    <name type="scientific">Vreelandella subglaciescola</name>
    <dbReference type="NCBI Taxonomy" id="29571"/>
    <lineage>
        <taxon>Bacteria</taxon>
        <taxon>Pseudomonadati</taxon>
        <taxon>Pseudomonadota</taxon>
        <taxon>Gammaproteobacteria</taxon>
        <taxon>Oceanospirillales</taxon>
        <taxon>Halomonadaceae</taxon>
        <taxon>Vreelandella</taxon>
    </lineage>
</organism>